<proteinExistence type="inferred from homology"/>
<gene>
    <name evidence="7" type="ORF">LOTGIDRAFT_227345</name>
</gene>
<evidence type="ECO:0000256" key="2">
    <source>
        <dbReference type="ARBA" id="ARBA00022741"/>
    </source>
</evidence>
<dbReference type="InterPro" id="IPR027417">
    <property type="entry name" value="P-loop_NTPase"/>
</dbReference>
<keyword evidence="5" id="KW-0479">Metal-binding</keyword>
<feature type="binding site" evidence="5">
    <location>
        <position position="27"/>
    </location>
    <ligand>
        <name>Mg(2+)</name>
        <dbReference type="ChEBI" id="CHEBI:18420"/>
    </ligand>
</feature>
<dbReference type="KEGG" id="lgi:LOTGIDRAFT_227345"/>
<evidence type="ECO:0000256" key="6">
    <source>
        <dbReference type="RuleBase" id="RU003925"/>
    </source>
</evidence>
<dbReference type="CDD" id="cd00878">
    <property type="entry name" value="Arf_Arl"/>
    <property type="match status" value="1"/>
</dbReference>
<evidence type="ECO:0000256" key="1">
    <source>
        <dbReference type="ARBA" id="ARBA00010290"/>
    </source>
</evidence>
<comment type="similarity">
    <text evidence="1 6">Belongs to the small GTPase superfamily. Arf family.</text>
</comment>
<sequence>MGQFMCKLWKAKEVRILMMGLDAAGKTTILYTLKLGEVVTTIPTIGFNVETIQEKKLGLTFTAWDVGGRDKIRPLMRHYFPNTDALLYIVDSTDDERLDDALSELCQCLNEDELRDSIFMLLCNKQDKPNAMTAEDIHKKFSEKCGTKKDIGVFPVSGINRETLMEPLKWLSERLASRQTWNVTKSSVTEAKDIVKPVTNPVGYFKQSWFYFTSLFQATEN</sequence>
<dbReference type="EMBL" id="KB201755">
    <property type="protein sequence ID" value="ESO94688.1"/>
    <property type="molecule type" value="Genomic_DNA"/>
</dbReference>
<accession>V3ZTB3</accession>
<evidence type="ECO:0000256" key="4">
    <source>
        <dbReference type="PIRSR" id="PIRSR606689-1"/>
    </source>
</evidence>
<dbReference type="GO" id="GO:0005525">
    <property type="term" value="F:GTP binding"/>
    <property type="evidence" value="ECO:0007669"/>
    <property type="project" value="UniProtKB-KW"/>
</dbReference>
<evidence type="ECO:0000313" key="8">
    <source>
        <dbReference type="Proteomes" id="UP000030746"/>
    </source>
</evidence>
<dbReference type="GO" id="GO:0030010">
    <property type="term" value="P:establishment of cell polarity"/>
    <property type="evidence" value="ECO:0007669"/>
    <property type="project" value="UniProtKB-ARBA"/>
</dbReference>
<dbReference type="InterPro" id="IPR024156">
    <property type="entry name" value="Small_GTPase_ARF"/>
</dbReference>
<dbReference type="InterPro" id="IPR006689">
    <property type="entry name" value="Small_GTPase_ARF/SAR"/>
</dbReference>
<dbReference type="GeneID" id="20247405"/>
<dbReference type="STRING" id="225164.V3ZTB3"/>
<dbReference type="SUPFAM" id="SSF52540">
    <property type="entry name" value="P-loop containing nucleoside triphosphate hydrolases"/>
    <property type="match status" value="1"/>
</dbReference>
<feature type="binding site" evidence="4">
    <location>
        <position position="68"/>
    </location>
    <ligand>
        <name>GTP</name>
        <dbReference type="ChEBI" id="CHEBI:37565"/>
    </ligand>
</feature>
<dbReference type="HOGENOM" id="CLU_040729_9_3_1"/>
<reference evidence="7 8" key="1">
    <citation type="journal article" date="2013" name="Nature">
        <title>Insights into bilaterian evolution from three spiralian genomes.</title>
        <authorList>
            <person name="Simakov O."/>
            <person name="Marletaz F."/>
            <person name="Cho S.J."/>
            <person name="Edsinger-Gonzales E."/>
            <person name="Havlak P."/>
            <person name="Hellsten U."/>
            <person name="Kuo D.H."/>
            <person name="Larsson T."/>
            <person name="Lv J."/>
            <person name="Arendt D."/>
            <person name="Savage R."/>
            <person name="Osoegawa K."/>
            <person name="de Jong P."/>
            <person name="Grimwood J."/>
            <person name="Chapman J.A."/>
            <person name="Shapiro H."/>
            <person name="Aerts A."/>
            <person name="Otillar R.P."/>
            <person name="Terry A.Y."/>
            <person name="Boore J.L."/>
            <person name="Grigoriev I.V."/>
            <person name="Lindberg D.R."/>
            <person name="Seaver E.C."/>
            <person name="Weisblat D.A."/>
            <person name="Putnam N.H."/>
            <person name="Rokhsar D.S."/>
        </authorList>
    </citation>
    <scope>NUCLEOTIDE SEQUENCE [LARGE SCALE GENOMIC DNA]</scope>
</reference>
<dbReference type="Pfam" id="PF00025">
    <property type="entry name" value="Arf"/>
    <property type="match status" value="1"/>
</dbReference>
<dbReference type="PANTHER" id="PTHR11711">
    <property type="entry name" value="ADP RIBOSYLATION FACTOR-RELATED"/>
    <property type="match status" value="1"/>
</dbReference>
<protein>
    <recommendedName>
        <fullName evidence="9">ADP-ribosylation factor</fullName>
    </recommendedName>
</protein>
<dbReference type="InterPro" id="IPR005225">
    <property type="entry name" value="Small_GTP-bd"/>
</dbReference>
<keyword evidence="8" id="KW-1185">Reference proteome</keyword>
<dbReference type="GO" id="GO:0003924">
    <property type="term" value="F:GTPase activity"/>
    <property type="evidence" value="ECO:0007669"/>
    <property type="project" value="InterPro"/>
</dbReference>
<feature type="binding site" evidence="4">
    <location>
        <begin position="20"/>
        <end position="27"/>
    </location>
    <ligand>
        <name>GTP</name>
        <dbReference type="ChEBI" id="CHEBI:37565"/>
    </ligand>
</feature>
<keyword evidence="3 4" id="KW-0342">GTP-binding</keyword>
<dbReference type="AlphaFoldDB" id="V3ZTB3"/>
<dbReference type="RefSeq" id="XP_009054617.1">
    <property type="nucleotide sequence ID" value="XM_009056369.1"/>
</dbReference>
<dbReference type="NCBIfam" id="TIGR00231">
    <property type="entry name" value="small_GTP"/>
    <property type="match status" value="1"/>
</dbReference>
<evidence type="ECO:0000256" key="3">
    <source>
        <dbReference type="ARBA" id="ARBA00023134"/>
    </source>
</evidence>
<keyword evidence="2 4" id="KW-0547">Nucleotide-binding</keyword>
<dbReference type="SMART" id="SM00178">
    <property type="entry name" value="SAR"/>
    <property type="match status" value="1"/>
</dbReference>
<dbReference type="Proteomes" id="UP000030746">
    <property type="component" value="Unassembled WGS sequence"/>
</dbReference>
<dbReference type="GO" id="GO:0046872">
    <property type="term" value="F:metal ion binding"/>
    <property type="evidence" value="ECO:0007669"/>
    <property type="project" value="UniProtKB-KW"/>
</dbReference>
<keyword evidence="5" id="KW-0460">Magnesium</keyword>
<feature type="binding site" evidence="4">
    <location>
        <begin position="124"/>
        <end position="127"/>
    </location>
    <ligand>
        <name>GTP</name>
        <dbReference type="ChEBI" id="CHEBI:37565"/>
    </ligand>
</feature>
<evidence type="ECO:0008006" key="9">
    <source>
        <dbReference type="Google" id="ProtNLM"/>
    </source>
</evidence>
<dbReference type="OMA" id="NILWKSK"/>
<organism evidence="7 8">
    <name type="scientific">Lottia gigantea</name>
    <name type="common">Giant owl limpet</name>
    <dbReference type="NCBI Taxonomy" id="225164"/>
    <lineage>
        <taxon>Eukaryota</taxon>
        <taxon>Metazoa</taxon>
        <taxon>Spiralia</taxon>
        <taxon>Lophotrochozoa</taxon>
        <taxon>Mollusca</taxon>
        <taxon>Gastropoda</taxon>
        <taxon>Patellogastropoda</taxon>
        <taxon>Lottioidea</taxon>
        <taxon>Lottiidae</taxon>
        <taxon>Lottia</taxon>
    </lineage>
</organism>
<dbReference type="SMART" id="SM00177">
    <property type="entry name" value="ARF"/>
    <property type="match status" value="1"/>
</dbReference>
<dbReference type="PRINTS" id="PR00328">
    <property type="entry name" value="SAR1GTPBP"/>
</dbReference>
<feature type="binding site" evidence="5">
    <location>
        <position position="44"/>
    </location>
    <ligand>
        <name>Mg(2+)</name>
        <dbReference type="ChEBI" id="CHEBI:18420"/>
    </ligand>
</feature>
<dbReference type="FunFam" id="3.40.50.300:FF:000412">
    <property type="entry name" value="ADP-ribosylation factor 1"/>
    <property type="match status" value="1"/>
</dbReference>
<name>V3ZTB3_LOTGI</name>
<dbReference type="Gene3D" id="3.40.50.300">
    <property type="entry name" value="P-loop containing nucleotide triphosphate hydrolases"/>
    <property type="match status" value="1"/>
</dbReference>
<evidence type="ECO:0000256" key="5">
    <source>
        <dbReference type="PIRSR" id="PIRSR606689-2"/>
    </source>
</evidence>
<dbReference type="OrthoDB" id="6058723at2759"/>
<dbReference type="PROSITE" id="PS51417">
    <property type="entry name" value="ARF"/>
    <property type="match status" value="1"/>
</dbReference>
<dbReference type="CTD" id="20247405"/>
<evidence type="ECO:0000313" key="7">
    <source>
        <dbReference type="EMBL" id="ESO94688.1"/>
    </source>
</evidence>